<evidence type="ECO:0000313" key="5">
    <source>
        <dbReference type="Proteomes" id="UP000445000"/>
    </source>
</evidence>
<gene>
    <name evidence="4" type="ORF">GCM10011487_41970</name>
</gene>
<evidence type="ECO:0000313" key="4">
    <source>
        <dbReference type="EMBL" id="GFE82197.1"/>
    </source>
</evidence>
<reference evidence="5" key="1">
    <citation type="submission" date="2020-01" db="EMBL/GenBank/DDBJ databases">
        <title>'Steroidobacter agaridevorans' sp. nov., agar-degrading bacteria isolated from rhizosphere soils.</title>
        <authorList>
            <person name="Ikenaga M."/>
            <person name="Kataoka M."/>
            <person name="Murouchi A."/>
            <person name="Katsuragi S."/>
            <person name="Sakai M."/>
        </authorList>
    </citation>
    <scope>NUCLEOTIDE SEQUENCE [LARGE SCALE GENOMIC DNA]</scope>
    <source>
        <strain evidence="5">YU21-B</strain>
    </source>
</reference>
<dbReference type="PANTHER" id="PTHR43861:SF1">
    <property type="entry name" value="TRANS-ACONITATE 2-METHYLTRANSFERASE"/>
    <property type="match status" value="1"/>
</dbReference>
<dbReference type="EMBL" id="BLJN01000004">
    <property type="protein sequence ID" value="GFE82197.1"/>
    <property type="molecule type" value="Genomic_DNA"/>
</dbReference>
<dbReference type="RefSeq" id="WP_209005464.1">
    <property type="nucleotide sequence ID" value="NZ_BLJN01000004.1"/>
</dbReference>
<dbReference type="GO" id="GO:0008168">
    <property type="term" value="F:methyltransferase activity"/>
    <property type="evidence" value="ECO:0007669"/>
    <property type="project" value="UniProtKB-KW"/>
</dbReference>
<sequence length="245" mass="28030">MKHGQDYRKSHMGPESWAKDYDTKLFSPGSFDAALWEREQRLLDRILQQHVTGRDSYLDFACGTGRVLAHVEPHFQTAVGLDISETMLAIAKQRVRAAMLVEGDATRDPLLLGGQKFDFITAFRFFLNAQPSLREEAMSFVASALKNDQSRLLFNVHGNRHSTRALVAAKAHFTREQFASMSVRECIDLVERHGLEVVEWYGIGSYDKSLLRLMPLSAWRWAEQAAALPKRFAVYLYFVCRTRRS</sequence>
<evidence type="ECO:0000256" key="1">
    <source>
        <dbReference type="ARBA" id="ARBA00022603"/>
    </source>
</evidence>
<dbReference type="PANTHER" id="PTHR43861">
    <property type="entry name" value="TRANS-ACONITATE 2-METHYLTRANSFERASE-RELATED"/>
    <property type="match status" value="1"/>
</dbReference>
<dbReference type="Pfam" id="PF13649">
    <property type="entry name" value="Methyltransf_25"/>
    <property type="match status" value="1"/>
</dbReference>
<protein>
    <recommendedName>
        <fullName evidence="3">Methyltransferase domain-containing protein</fullName>
    </recommendedName>
</protein>
<dbReference type="GO" id="GO:0032259">
    <property type="term" value="P:methylation"/>
    <property type="evidence" value="ECO:0007669"/>
    <property type="project" value="UniProtKB-KW"/>
</dbReference>
<keyword evidence="2" id="KW-0808">Transferase</keyword>
<organism evidence="4 5">
    <name type="scientific">Steroidobacter agaridevorans</name>
    <dbReference type="NCBI Taxonomy" id="2695856"/>
    <lineage>
        <taxon>Bacteria</taxon>
        <taxon>Pseudomonadati</taxon>
        <taxon>Pseudomonadota</taxon>
        <taxon>Gammaproteobacteria</taxon>
        <taxon>Steroidobacterales</taxon>
        <taxon>Steroidobacteraceae</taxon>
        <taxon>Steroidobacter</taxon>
    </lineage>
</organism>
<keyword evidence="5" id="KW-1185">Reference proteome</keyword>
<accession>A0A829YFT6</accession>
<comment type="caution">
    <text evidence="4">The sequence shown here is derived from an EMBL/GenBank/DDBJ whole genome shotgun (WGS) entry which is preliminary data.</text>
</comment>
<dbReference type="CDD" id="cd02440">
    <property type="entry name" value="AdoMet_MTases"/>
    <property type="match status" value="1"/>
</dbReference>
<dbReference type="Gene3D" id="3.40.50.150">
    <property type="entry name" value="Vaccinia Virus protein VP39"/>
    <property type="match status" value="1"/>
</dbReference>
<evidence type="ECO:0000259" key="3">
    <source>
        <dbReference type="Pfam" id="PF13649"/>
    </source>
</evidence>
<dbReference type="InterPro" id="IPR041698">
    <property type="entry name" value="Methyltransf_25"/>
</dbReference>
<name>A0A829YFT6_9GAMM</name>
<proteinExistence type="predicted"/>
<evidence type="ECO:0000256" key="2">
    <source>
        <dbReference type="ARBA" id="ARBA00022679"/>
    </source>
</evidence>
<dbReference type="SUPFAM" id="SSF53335">
    <property type="entry name" value="S-adenosyl-L-methionine-dependent methyltransferases"/>
    <property type="match status" value="1"/>
</dbReference>
<keyword evidence="1" id="KW-0489">Methyltransferase</keyword>
<dbReference type="Proteomes" id="UP000445000">
    <property type="component" value="Unassembled WGS sequence"/>
</dbReference>
<dbReference type="AlphaFoldDB" id="A0A829YFT6"/>
<dbReference type="InterPro" id="IPR029063">
    <property type="entry name" value="SAM-dependent_MTases_sf"/>
</dbReference>
<feature type="domain" description="Methyltransferase" evidence="3">
    <location>
        <begin position="58"/>
        <end position="147"/>
    </location>
</feature>